<feature type="compositionally biased region" description="Basic and acidic residues" evidence="1">
    <location>
        <begin position="76"/>
        <end position="88"/>
    </location>
</feature>
<feature type="compositionally biased region" description="Polar residues" evidence="1">
    <location>
        <begin position="117"/>
        <end position="126"/>
    </location>
</feature>
<keyword evidence="4" id="KW-1185">Reference proteome</keyword>
<dbReference type="EMBL" id="KQ965859">
    <property type="protein sequence ID" value="KXS09524.1"/>
    <property type="molecule type" value="Genomic_DNA"/>
</dbReference>
<dbReference type="AlphaFoldDB" id="A0A138ZYF2"/>
<dbReference type="Proteomes" id="UP000070544">
    <property type="component" value="Unassembled WGS sequence"/>
</dbReference>
<keyword evidence="2" id="KW-0812">Transmembrane</keyword>
<keyword evidence="2" id="KW-1133">Transmembrane helix</keyword>
<feature type="transmembrane region" description="Helical" evidence="2">
    <location>
        <begin position="46"/>
        <end position="68"/>
    </location>
</feature>
<keyword evidence="2" id="KW-0472">Membrane</keyword>
<proteinExistence type="predicted"/>
<feature type="compositionally biased region" description="Polar residues" evidence="1">
    <location>
        <begin position="17"/>
        <end position="26"/>
    </location>
</feature>
<evidence type="ECO:0000313" key="3">
    <source>
        <dbReference type="EMBL" id="KXS09524.1"/>
    </source>
</evidence>
<name>A0A138ZYF2_GONPJ</name>
<feature type="compositionally biased region" description="Low complexity" evidence="1">
    <location>
        <begin position="1"/>
        <end position="13"/>
    </location>
</feature>
<evidence type="ECO:0000256" key="2">
    <source>
        <dbReference type="SAM" id="Phobius"/>
    </source>
</evidence>
<sequence>MASITQAQASSAAPMLTPSNIITTSSPNSPPMDPLASPPAPSNTGAIAGGTMGATGAAFLVAFILWRLRTYPKLPSRAEEDPESKEPPRIPPSVRYMELKTQEGTVEHGSGKKQQETKATPSTLHR</sequence>
<evidence type="ECO:0000313" key="4">
    <source>
        <dbReference type="Proteomes" id="UP000070544"/>
    </source>
</evidence>
<feature type="compositionally biased region" description="Basic and acidic residues" evidence="1">
    <location>
        <begin position="97"/>
        <end position="116"/>
    </location>
</feature>
<organism evidence="3 4">
    <name type="scientific">Gonapodya prolifera (strain JEL478)</name>
    <name type="common">Monoblepharis prolifera</name>
    <dbReference type="NCBI Taxonomy" id="1344416"/>
    <lineage>
        <taxon>Eukaryota</taxon>
        <taxon>Fungi</taxon>
        <taxon>Fungi incertae sedis</taxon>
        <taxon>Chytridiomycota</taxon>
        <taxon>Chytridiomycota incertae sedis</taxon>
        <taxon>Monoblepharidomycetes</taxon>
        <taxon>Monoblepharidales</taxon>
        <taxon>Gonapodyaceae</taxon>
        <taxon>Gonapodya</taxon>
    </lineage>
</organism>
<feature type="compositionally biased region" description="Pro residues" evidence="1">
    <location>
        <begin position="28"/>
        <end position="41"/>
    </location>
</feature>
<reference evidence="3 4" key="1">
    <citation type="journal article" date="2015" name="Genome Biol. Evol.">
        <title>Phylogenomic analyses indicate that early fungi evolved digesting cell walls of algal ancestors of land plants.</title>
        <authorList>
            <person name="Chang Y."/>
            <person name="Wang S."/>
            <person name="Sekimoto S."/>
            <person name="Aerts A.L."/>
            <person name="Choi C."/>
            <person name="Clum A."/>
            <person name="LaButti K.M."/>
            <person name="Lindquist E.A."/>
            <person name="Yee Ngan C."/>
            <person name="Ohm R.A."/>
            <person name="Salamov A.A."/>
            <person name="Grigoriev I.V."/>
            <person name="Spatafora J.W."/>
            <person name="Berbee M.L."/>
        </authorList>
    </citation>
    <scope>NUCLEOTIDE SEQUENCE [LARGE SCALE GENOMIC DNA]</scope>
    <source>
        <strain evidence="3 4">JEL478</strain>
    </source>
</reference>
<accession>A0A138ZYF2</accession>
<gene>
    <name evidence="3" type="ORF">M427DRAFT_160502</name>
</gene>
<feature type="region of interest" description="Disordered" evidence="1">
    <location>
        <begin position="1"/>
        <end position="51"/>
    </location>
</feature>
<feature type="region of interest" description="Disordered" evidence="1">
    <location>
        <begin position="74"/>
        <end position="126"/>
    </location>
</feature>
<evidence type="ECO:0000256" key="1">
    <source>
        <dbReference type="SAM" id="MobiDB-lite"/>
    </source>
</evidence>
<protein>
    <submittedName>
        <fullName evidence="3">Uncharacterized protein</fullName>
    </submittedName>
</protein>